<keyword evidence="11" id="KW-0443">Lipid metabolism</keyword>
<dbReference type="EMBL" id="KV448305">
    <property type="protein sequence ID" value="OAX38235.1"/>
    <property type="molecule type" value="Genomic_DNA"/>
</dbReference>
<evidence type="ECO:0000256" key="5">
    <source>
        <dbReference type="ARBA" id="ARBA00022516"/>
    </source>
</evidence>
<dbReference type="InterPro" id="IPR002060">
    <property type="entry name" value="Squ/phyt_synthse"/>
</dbReference>
<sequence>MGKITQMLGLLLTHPFEFRTLVHFYLYHETKRDITAQQEHPTSGWDRASMRRCWEFLDTTSRSFAAVIKELEGDLARTICMYYLVLRGLDTIEDDMTIPDEKKQPILRKFHDLTVTPGWNFTENGPGEKDRQLLHEYHTVVEEVNRLAPQYKTVILDICRKMQNGMADYAHRAATTGTVYLDSVADYDLYCHYVAGLVGEGLTRIWSASDKEAPWLCDQLELSNSMGLLLQKTNIIRDFREDVEEKRFFWPREIWAKYGFEEMKDMYEKGDVEHATWIQSGMVLDALRHACDSLDYLRLLKNQSVFVFCAVPVAMAMATLALCFMNPEMFQRNIKIRKAEAAHLIMRSTNTREVALIFREYARKIHHKAKPHDPNFLKISVMCCKIEQWYEHNYPSFVTLGDKGGPVYDSSDKRTAIYRAEEKKAAALMAADPRNAPLPQDFFPWELAAYLGGAFVLVLGICALAAWGVIALIPAA</sequence>
<dbReference type="NCBIfam" id="TIGR01559">
    <property type="entry name" value="squal_synth"/>
    <property type="match status" value="1"/>
</dbReference>
<comment type="similarity">
    <text evidence="3 15">Belongs to the phytoene/squalene synthase family.</text>
</comment>
<keyword evidence="7 15" id="KW-0812">Transmembrane</keyword>
<name>A0A1B7N057_9AGAM</name>
<evidence type="ECO:0000313" key="16">
    <source>
        <dbReference type="EMBL" id="OAX38235.1"/>
    </source>
</evidence>
<dbReference type="GO" id="GO:0006696">
    <property type="term" value="P:ergosterol biosynthetic process"/>
    <property type="evidence" value="ECO:0007669"/>
    <property type="project" value="TreeGrafter"/>
</dbReference>
<evidence type="ECO:0000256" key="15">
    <source>
        <dbReference type="RuleBase" id="RU368088"/>
    </source>
</evidence>
<accession>A0A1B7N057</accession>
<dbReference type="PANTHER" id="PTHR11626">
    <property type="entry name" value="FARNESYL-DIPHOSPHATE FARNESYLTRANSFERASE"/>
    <property type="match status" value="1"/>
</dbReference>
<dbReference type="FunCoup" id="A0A1B7N057">
    <property type="interactions" value="241"/>
</dbReference>
<keyword evidence="8" id="KW-0752">Steroid biosynthesis</keyword>
<evidence type="ECO:0000256" key="13">
    <source>
        <dbReference type="ARBA" id="ARBA00023166"/>
    </source>
</evidence>
<feature type="transmembrane region" description="Helical" evidence="15">
    <location>
        <begin position="305"/>
        <end position="325"/>
    </location>
</feature>
<evidence type="ECO:0000256" key="9">
    <source>
        <dbReference type="ARBA" id="ARBA00022989"/>
    </source>
</evidence>
<evidence type="ECO:0000256" key="8">
    <source>
        <dbReference type="ARBA" id="ARBA00022955"/>
    </source>
</evidence>
<dbReference type="STRING" id="1314800.A0A1B7N057"/>
<dbReference type="InterPro" id="IPR019845">
    <property type="entry name" value="Squalene/phytoene_synthase_CS"/>
</dbReference>
<dbReference type="GO" id="GO:0051996">
    <property type="term" value="F:squalene synthase [NAD(P)H] activity"/>
    <property type="evidence" value="ECO:0007669"/>
    <property type="project" value="UniProtKB-UniRule"/>
</dbReference>
<dbReference type="SUPFAM" id="SSF48576">
    <property type="entry name" value="Terpenoid synthases"/>
    <property type="match status" value="1"/>
</dbReference>
<dbReference type="FunFam" id="1.10.600.10:FF:000003">
    <property type="entry name" value="Farnesyl-diphosphate farnesyltransferase 1"/>
    <property type="match status" value="1"/>
</dbReference>
<keyword evidence="14" id="KW-0753">Steroid metabolism</keyword>
<dbReference type="PROSITE" id="PS01044">
    <property type="entry name" value="SQUALEN_PHYTOEN_SYN_1"/>
    <property type="match status" value="1"/>
</dbReference>
<dbReference type="PROSITE" id="PS01045">
    <property type="entry name" value="SQUALEN_PHYTOEN_SYN_2"/>
    <property type="match status" value="1"/>
</dbReference>
<evidence type="ECO:0000256" key="6">
    <source>
        <dbReference type="ARBA" id="ARBA00022679"/>
    </source>
</evidence>
<comment type="catalytic activity">
    <reaction evidence="15">
        <text>2 (2E,6E)-farnesyl diphosphate + NADH + H(+) = squalene + 2 diphosphate + NAD(+)</text>
        <dbReference type="Rhea" id="RHEA:32299"/>
        <dbReference type="ChEBI" id="CHEBI:15378"/>
        <dbReference type="ChEBI" id="CHEBI:15440"/>
        <dbReference type="ChEBI" id="CHEBI:33019"/>
        <dbReference type="ChEBI" id="CHEBI:57540"/>
        <dbReference type="ChEBI" id="CHEBI:57945"/>
        <dbReference type="ChEBI" id="CHEBI:175763"/>
        <dbReference type="EC" id="2.5.1.21"/>
    </reaction>
</comment>
<dbReference type="SFLD" id="SFLDG01018">
    <property type="entry name" value="Squalene/Phytoene_Synthase_Lik"/>
    <property type="match status" value="1"/>
</dbReference>
<evidence type="ECO:0000256" key="10">
    <source>
        <dbReference type="ARBA" id="ARBA00023011"/>
    </source>
</evidence>
<evidence type="ECO:0000256" key="1">
    <source>
        <dbReference type="ARBA" id="ARBA00001946"/>
    </source>
</evidence>
<proteinExistence type="inferred from homology"/>
<feature type="transmembrane region" description="Helical" evidence="15">
    <location>
        <begin position="447"/>
        <end position="473"/>
    </location>
</feature>
<dbReference type="InterPro" id="IPR044844">
    <property type="entry name" value="Trans_IPPS_euk-type"/>
</dbReference>
<keyword evidence="13" id="KW-1207">Sterol metabolism</keyword>
<dbReference type="EC" id="2.5.1.21" evidence="4 15"/>
<dbReference type="InParanoid" id="A0A1B7N057"/>
<dbReference type="GO" id="GO:0055056">
    <property type="term" value="F:D-glucose transmembrane transporter activity"/>
    <property type="evidence" value="ECO:0007669"/>
    <property type="project" value="UniProtKB-UniRule"/>
</dbReference>
<comment type="function">
    <text evidence="15">Catalyzes the condensation of 2 farnesyl pyrophosphate (FPP) moieties to form squalene.</text>
</comment>
<dbReference type="Gene3D" id="1.10.600.10">
    <property type="entry name" value="Farnesyl Diphosphate Synthase"/>
    <property type="match status" value="1"/>
</dbReference>
<comment type="pathway">
    <text evidence="15">Terpene metabolism; lanosterol biosynthesis; lanosterol from farnesyl diphosphate: step 1/3.</text>
</comment>
<evidence type="ECO:0000256" key="12">
    <source>
        <dbReference type="ARBA" id="ARBA00023136"/>
    </source>
</evidence>
<dbReference type="Proteomes" id="UP000092154">
    <property type="component" value="Unassembled WGS sequence"/>
</dbReference>
<keyword evidence="10" id="KW-0756">Sterol biosynthesis</keyword>
<dbReference type="GO" id="GO:0005789">
    <property type="term" value="C:endoplasmic reticulum membrane"/>
    <property type="evidence" value="ECO:0007669"/>
    <property type="project" value="TreeGrafter"/>
</dbReference>
<comment type="catalytic activity">
    <reaction evidence="15">
        <text>2 (2E,6E)-farnesyl diphosphate + NADPH + H(+) = squalene + 2 diphosphate + NADP(+)</text>
        <dbReference type="Rhea" id="RHEA:32295"/>
        <dbReference type="ChEBI" id="CHEBI:15378"/>
        <dbReference type="ChEBI" id="CHEBI:15440"/>
        <dbReference type="ChEBI" id="CHEBI:33019"/>
        <dbReference type="ChEBI" id="CHEBI:57783"/>
        <dbReference type="ChEBI" id="CHEBI:58349"/>
        <dbReference type="ChEBI" id="CHEBI:175763"/>
        <dbReference type="EC" id="2.5.1.21"/>
    </reaction>
</comment>
<gene>
    <name evidence="16" type="ORF">K503DRAFT_718469</name>
</gene>
<dbReference type="InterPro" id="IPR006449">
    <property type="entry name" value="Squal_synth-like"/>
</dbReference>
<reference evidence="16 17" key="1">
    <citation type="submission" date="2016-06" db="EMBL/GenBank/DDBJ databases">
        <title>Comparative genomics of the ectomycorrhizal sister species Rhizopogon vinicolor and Rhizopogon vesiculosus (Basidiomycota: Boletales) reveals a divergence of the mating type B locus.</title>
        <authorList>
            <consortium name="DOE Joint Genome Institute"/>
            <person name="Mujic A.B."/>
            <person name="Kuo A."/>
            <person name="Tritt A."/>
            <person name="Lipzen A."/>
            <person name="Chen C."/>
            <person name="Johnson J."/>
            <person name="Sharma A."/>
            <person name="Barry K."/>
            <person name="Grigoriev I.V."/>
            <person name="Spatafora J.W."/>
        </authorList>
    </citation>
    <scope>NUCLEOTIDE SEQUENCE [LARGE SCALE GENOMIC DNA]</scope>
    <source>
        <strain evidence="16 17">AM-OR11-026</strain>
    </source>
</reference>
<protein>
    <recommendedName>
        <fullName evidence="4 15">Squalene synthase</fullName>
        <shortName evidence="15">SQS</shortName>
        <shortName evidence="15">SS</shortName>
        <ecNumber evidence="4 15">2.5.1.21</ecNumber>
    </recommendedName>
</protein>
<dbReference type="OrthoDB" id="431150at2759"/>
<dbReference type="Pfam" id="PF00494">
    <property type="entry name" value="SQS_PSY"/>
    <property type="match status" value="1"/>
</dbReference>
<dbReference type="InterPro" id="IPR008949">
    <property type="entry name" value="Isoprenoid_synthase_dom_sf"/>
</dbReference>
<evidence type="ECO:0000256" key="3">
    <source>
        <dbReference type="ARBA" id="ARBA00006251"/>
    </source>
</evidence>
<evidence type="ECO:0000313" key="17">
    <source>
        <dbReference type="Proteomes" id="UP000092154"/>
    </source>
</evidence>
<comment type="cofactor">
    <cofactor evidence="1 15">
        <name>Mg(2+)</name>
        <dbReference type="ChEBI" id="CHEBI:18420"/>
    </cofactor>
</comment>
<dbReference type="SFLD" id="SFLDS00005">
    <property type="entry name" value="Isoprenoid_Synthase_Type_I"/>
    <property type="match status" value="1"/>
</dbReference>
<evidence type="ECO:0000256" key="11">
    <source>
        <dbReference type="ARBA" id="ARBA00023098"/>
    </source>
</evidence>
<keyword evidence="5" id="KW-0444">Lipid biosynthesis</keyword>
<dbReference type="PANTHER" id="PTHR11626:SF2">
    <property type="entry name" value="SQUALENE SYNTHASE"/>
    <property type="match status" value="1"/>
</dbReference>
<evidence type="ECO:0000256" key="2">
    <source>
        <dbReference type="ARBA" id="ARBA00004370"/>
    </source>
</evidence>
<dbReference type="UniPathway" id="UPA00767">
    <property type="reaction ID" value="UER00751"/>
</dbReference>
<dbReference type="GO" id="GO:0045338">
    <property type="term" value="P:farnesyl diphosphate metabolic process"/>
    <property type="evidence" value="ECO:0007669"/>
    <property type="project" value="InterPro"/>
</dbReference>
<dbReference type="InterPro" id="IPR033904">
    <property type="entry name" value="Trans_IPPS_HH"/>
</dbReference>
<keyword evidence="17" id="KW-1185">Reference proteome</keyword>
<evidence type="ECO:0000256" key="14">
    <source>
        <dbReference type="ARBA" id="ARBA00023221"/>
    </source>
</evidence>
<dbReference type="CDD" id="cd00683">
    <property type="entry name" value="Trans_IPPS_HH"/>
    <property type="match status" value="1"/>
</dbReference>
<evidence type="ECO:0000256" key="4">
    <source>
        <dbReference type="ARBA" id="ARBA00012373"/>
    </source>
</evidence>
<comment type="subcellular location">
    <subcellularLocation>
        <location evidence="2">Membrane</location>
    </subcellularLocation>
</comment>
<evidence type="ECO:0000256" key="7">
    <source>
        <dbReference type="ARBA" id="ARBA00022692"/>
    </source>
</evidence>
<keyword evidence="9 15" id="KW-1133">Transmembrane helix</keyword>
<organism evidence="16 17">
    <name type="scientific">Rhizopogon vinicolor AM-OR11-026</name>
    <dbReference type="NCBI Taxonomy" id="1314800"/>
    <lineage>
        <taxon>Eukaryota</taxon>
        <taxon>Fungi</taxon>
        <taxon>Dikarya</taxon>
        <taxon>Basidiomycota</taxon>
        <taxon>Agaricomycotina</taxon>
        <taxon>Agaricomycetes</taxon>
        <taxon>Agaricomycetidae</taxon>
        <taxon>Boletales</taxon>
        <taxon>Suillineae</taxon>
        <taxon>Rhizopogonaceae</taxon>
        <taxon>Rhizopogon</taxon>
    </lineage>
</organism>
<keyword evidence="12 15" id="KW-0472">Membrane</keyword>
<keyword evidence="6 15" id="KW-0808">Transferase</keyword>
<dbReference type="AlphaFoldDB" id="A0A1B7N057"/>